<keyword evidence="1" id="KW-1185">Reference proteome</keyword>
<name>A0AC55D5S3_ECHTE</name>
<evidence type="ECO:0000313" key="1">
    <source>
        <dbReference type="Proteomes" id="UP000694863"/>
    </source>
</evidence>
<accession>A0AC55D5S3</accession>
<gene>
    <name evidence="2" type="primary">MTERF2</name>
</gene>
<proteinExistence type="predicted"/>
<sequence>MESALSRKDGQPGKPARGSSTAYYRVAVSQNRLPGCANAPSILGGYSSSLNVCAPKATRFISKLPLISFQVGGAAAESQGAGHSPGTPSIRWVLLMRPQRCGLSAVRQMLTPKPRPTLVGVHTAARGPKGENQAMVEKLSKLSVDVRKIRRLKGWVLAEEATFVEEIVRILRELGADAAAIASILERCPEALVLSPTAVNTQKELWQSVCKSEGELARLIEQFPESFFTVQDQENRKQNVQFFQELGLKNVIISRLLPTAPSVFQHPVENNKQVISVLQECYRSLGGSEANLKVWLLKLLSQDPFVLLTPPASVKAMLDSLQQQGFTALEILQLLSKLKGFLFQLCPSSIQNRISFSRNAFQCTDHDLRGLVVKCPALLYYPVPVLEERIQGLLKEGVSIPQIREVPTVLELTPQIIQYRIRKLHSFGYRIKDGHLATLSGTKKEFEANLGKIQSASQPAWWKANEFGMAGPSKEDLAPGKCPEDSWGFCPTACRLNEPLTETPVDTVNAFKNQYSLICLWVHIARVVDQQASALPSEGTCSEVSGRLLTDGPQQDRHSCPCGMLANIRS</sequence>
<reference evidence="2" key="1">
    <citation type="submission" date="2025-08" db="UniProtKB">
        <authorList>
            <consortium name="RefSeq"/>
        </authorList>
    </citation>
    <scope>IDENTIFICATION</scope>
</reference>
<evidence type="ECO:0000313" key="2">
    <source>
        <dbReference type="RefSeq" id="XP_045147089.1"/>
    </source>
</evidence>
<organism evidence="1 2">
    <name type="scientific">Echinops telfairi</name>
    <name type="common">Lesser hedgehog tenrec</name>
    <dbReference type="NCBI Taxonomy" id="9371"/>
    <lineage>
        <taxon>Eukaryota</taxon>
        <taxon>Metazoa</taxon>
        <taxon>Chordata</taxon>
        <taxon>Craniata</taxon>
        <taxon>Vertebrata</taxon>
        <taxon>Euteleostomi</taxon>
        <taxon>Mammalia</taxon>
        <taxon>Eutheria</taxon>
        <taxon>Afrotheria</taxon>
        <taxon>Tenrecidae</taxon>
        <taxon>Tenrecinae</taxon>
        <taxon>Echinops</taxon>
    </lineage>
</organism>
<dbReference type="RefSeq" id="XP_045147089.1">
    <property type="nucleotide sequence ID" value="XM_045291154.1"/>
</dbReference>
<protein>
    <submittedName>
        <fullName evidence="2">Transcription termination factor 2, mitochondrial</fullName>
    </submittedName>
</protein>
<dbReference type="Proteomes" id="UP000694863">
    <property type="component" value="Unplaced"/>
</dbReference>